<feature type="compositionally biased region" description="Basic and acidic residues" evidence="1">
    <location>
        <begin position="1"/>
        <end position="16"/>
    </location>
</feature>
<feature type="region of interest" description="Disordered" evidence="1">
    <location>
        <begin position="241"/>
        <end position="286"/>
    </location>
</feature>
<dbReference type="Proteomes" id="UP001221898">
    <property type="component" value="Unassembled WGS sequence"/>
</dbReference>
<evidence type="ECO:0000256" key="1">
    <source>
        <dbReference type="SAM" id="MobiDB-lite"/>
    </source>
</evidence>
<gene>
    <name evidence="2" type="ORF">AAFF_G00359400</name>
</gene>
<accession>A0AAD7SI58</accession>
<feature type="compositionally biased region" description="Low complexity" evidence="1">
    <location>
        <begin position="241"/>
        <end position="251"/>
    </location>
</feature>
<name>A0AAD7SI58_9TELE</name>
<proteinExistence type="predicted"/>
<reference evidence="2" key="1">
    <citation type="journal article" date="2023" name="Science">
        <title>Genome structures resolve the early diversification of teleost fishes.</title>
        <authorList>
            <person name="Parey E."/>
            <person name="Louis A."/>
            <person name="Montfort J."/>
            <person name="Bouchez O."/>
            <person name="Roques C."/>
            <person name="Iampietro C."/>
            <person name="Lluch J."/>
            <person name="Castinel A."/>
            <person name="Donnadieu C."/>
            <person name="Desvignes T."/>
            <person name="Floi Bucao C."/>
            <person name="Jouanno E."/>
            <person name="Wen M."/>
            <person name="Mejri S."/>
            <person name="Dirks R."/>
            <person name="Jansen H."/>
            <person name="Henkel C."/>
            <person name="Chen W.J."/>
            <person name="Zahm M."/>
            <person name="Cabau C."/>
            <person name="Klopp C."/>
            <person name="Thompson A.W."/>
            <person name="Robinson-Rechavi M."/>
            <person name="Braasch I."/>
            <person name="Lecointre G."/>
            <person name="Bobe J."/>
            <person name="Postlethwait J.H."/>
            <person name="Berthelot C."/>
            <person name="Roest Crollius H."/>
            <person name="Guiguen Y."/>
        </authorList>
    </citation>
    <scope>NUCLEOTIDE SEQUENCE</scope>
    <source>
        <strain evidence="2">NC1722</strain>
    </source>
</reference>
<protein>
    <submittedName>
        <fullName evidence="2">Uncharacterized protein</fullName>
    </submittedName>
</protein>
<evidence type="ECO:0000313" key="3">
    <source>
        <dbReference type="Proteomes" id="UP001221898"/>
    </source>
</evidence>
<dbReference type="AlphaFoldDB" id="A0AAD7SI58"/>
<keyword evidence="3" id="KW-1185">Reference proteome</keyword>
<feature type="compositionally biased region" description="Basic and acidic residues" evidence="1">
    <location>
        <begin position="162"/>
        <end position="172"/>
    </location>
</feature>
<evidence type="ECO:0000313" key="2">
    <source>
        <dbReference type="EMBL" id="KAJ8403024.1"/>
    </source>
</evidence>
<sequence length="286" mass="30466">MHLETERRRQTVRESRTGPSDRWWRDLARPTTVAQNGPSSSTEPAPSTQPTSVCSRVPDVAAALSGNLARPQTRCGDSAPANDLTEPKIRTVPHVPAAVRKHGSDGHVSDRSFRAQRLLPTAIFTPRECRRSSRHVGPVARPTPHPQRPLVTRVTSGALRPPEGEGEREERGQASALPSAKRLSAPPSLPNAHLPLPDSGPWPGPACCHSCSELASVFFLTAADRIAGGSRLRARRLIPRPAAPGASAAARLSRRDSWPGSPALPTPRRAQDAAAAAADKPGNARG</sequence>
<comment type="caution">
    <text evidence="2">The sequence shown here is derived from an EMBL/GenBank/DDBJ whole genome shotgun (WGS) entry which is preliminary data.</text>
</comment>
<dbReference type="EMBL" id="JAINUG010000060">
    <property type="protein sequence ID" value="KAJ8403024.1"/>
    <property type="molecule type" value="Genomic_DNA"/>
</dbReference>
<feature type="compositionally biased region" description="Polar residues" evidence="1">
    <location>
        <begin position="32"/>
        <end position="54"/>
    </location>
</feature>
<organism evidence="2 3">
    <name type="scientific">Aldrovandia affinis</name>
    <dbReference type="NCBI Taxonomy" id="143900"/>
    <lineage>
        <taxon>Eukaryota</taxon>
        <taxon>Metazoa</taxon>
        <taxon>Chordata</taxon>
        <taxon>Craniata</taxon>
        <taxon>Vertebrata</taxon>
        <taxon>Euteleostomi</taxon>
        <taxon>Actinopterygii</taxon>
        <taxon>Neopterygii</taxon>
        <taxon>Teleostei</taxon>
        <taxon>Notacanthiformes</taxon>
        <taxon>Halosauridae</taxon>
        <taxon>Aldrovandia</taxon>
    </lineage>
</organism>
<feature type="region of interest" description="Disordered" evidence="1">
    <location>
        <begin position="129"/>
        <end position="197"/>
    </location>
</feature>
<feature type="region of interest" description="Disordered" evidence="1">
    <location>
        <begin position="1"/>
        <end position="87"/>
    </location>
</feature>